<name>A0A090M5M1_OSTTA</name>
<reference evidence="2 3" key="2">
    <citation type="journal article" date="2014" name="BMC Genomics">
        <title>An improved genome of the model marine alga Ostreococcus tauri unfolds by assessing Illumina de novo assemblies.</title>
        <authorList>
            <person name="Blanc-Mathieu R."/>
            <person name="Verhelst B."/>
            <person name="Derelle E."/>
            <person name="Rombauts S."/>
            <person name="Bouget F.Y."/>
            <person name="Carre I."/>
            <person name="Chateau A."/>
            <person name="Eyre-Walker A."/>
            <person name="Grimsley N."/>
            <person name="Moreau H."/>
            <person name="Piegu B."/>
            <person name="Rivals E."/>
            <person name="Schackwitz W."/>
            <person name="Van de Peer Y."/>
            <person name="Piganeau G."/>
        </authorList>
    </citation>
    <scope>NUCLEOTIDE SEQUENCE [LARGE SCALE GENOMIC DNA]</scope>
    <source>
        <strain evidence="3">OTTH 0595 / CCAP 157/2 / RCC745</strain>
    </source>
</reference>
<dbReference type="AlphaFoldDB" id="A0A090M5M1"/>
<organism evidence="2 3">
    <name type="scientific">Ostreococcus tauri</name>
    <name type="common">Marine green alga</name>
    <dbReference type="NCBI Taxonomy" id="70448"/>
    <lineage>
        <taxon>Eukaryota</taxon>
        <taxon>Viridiplantae</taxon>
        <taxon>Chlorophyta</taxon>
        <taxon>Mamiellophyceae</taxon>
        <taxon>Mamiellales</taxon>
        <taxon>Bathycoccaceae</taxon>
        <taxon>Ostreococcus</taxon>
    </lineage>
</organism>
<dbReference type="Proteomes" id="UP000009170">
    <property type="component" value="Unassembled WGS sequence"/>
</dbReference>
<evidence type="ECO:0000256" key="1">
    <source>
        <dbReference type="SAM" id="MobiDB-lite"/>
    </source>
</evidence>
<sequence>MFTRPSTPRPITARARVERSRATRRRSNGRATAQRTRASQEFEAPNQYGYFPSAIEAARKKRETQNGFDKNVGLSKAEQKARFKTLCSKHPELQKCQKDYVSPLRVKPSTQSVINGSVVRSDGIILVPGNKEDLITWALDPAMSGDTLGLLLPTLFIIIGAQLKQAAGVPEYVSGAVGVTTKLLATALVALYWVPSFIN</sequence>
<comment type="caution">
    <text evidence="2">The sequence shown here is derived from an EMBL/GenBank/DDBJ whole genome shotgun (WGS) entry which is preliminary data.</text>
</comment>
<reference evidence="3" key="1">
    <citation type="journal article" date="2006" name="Proc. Natl. Acad. Sci. U.S.A.">
        <title>Genome analysis of the smallest free-living eukaryote Ostreococcus tauri unveils many unique features.</title>
        <authorList>
            <person name="Derelle E."/>
            <person name="Ferraz C."/>
            <person name="Rombauts S."/>
            <person name="Rouze P."/>
            <person name="Worden A.Z."/>
            <person name="Robbens S."/>
            <person name="Partensky F."/>
            <person name="Degroeve S."/>
            <person name="Echeynie S."/>
            <person name="Cooke R."/>
            <person name="Saeys Y."/>
            <person name="Wuyts J."/>
            <person name="Jabbari K."/>
            <person name="Bowler C."/>
            <person name="Panaud O."/>
            <person name="Piegu B."/>
            <person name="Ball S.G."/>
            <person name="Ral J.-P."/>
            <person name="Bouget F.-Y."/>
            <person name="Piganeau G."/>
            <person name="De Baets B."/>
            <person name="Picard A."/>
            <person name="Delseny M."/>
            <person name="Demaille J."/>
            <person name="Van de Peer Y."/>
            <person name="Moreau H."/>
        </authorList>
    </citation>
    <scope>NUCLEOTIDE SEQUENCE [LARGE SCALE GENOMIC DNA]</scope>
    <source>
        <strain evidence="3">OTTH 0595 / CCAP 157/2 / RCC745</strain>
    </source>
</reference>
<dbReference type="KEGG" id="ota:OT_ostta03g05940"/>
<dbReference type="OrthoDB" id="496380at2759"/>
<evidence type="ECO:0000313" key="3">
    <source>
        <dbReference type="Proteomes" id="UP000009170"/>
    </source>
</evidence>
<proteinExistence type="predicted"/>
<dbReference type="GeneID" id="9832979"/>
<protein>
    <submittedName>
        <fullName evidence="2">Unnamed product</fullName>
    </submittedName>
</protein>
<dbReference type="InParanoid" id="A0A090M5M1"/>
<evidence type="ECO:0000313" key="2">
    <source>
        <dbReference type="EMBL" id="CEF97384.1"/>
    </source>
</evidence>
<gene>
    <name evidence="2" type="ORF">OT_ostta03g05940</name>
</gene>
<feature type="region of interest" description="Disordered" evidence="1">
    <location>
        <begin position="1"/>
        <end position="43"/>
    </location>
</feature>
<dbReference type="RefSeq" id="XP_022838660.1">
    <property type="nucleotide sequence ID" value="XM_022984945.1"/>
</dbReference>
<keyword evidence="3" id="KW-1185">Reference proteome</keyword>
<accession>A0A090M5M1</accession>
<dbReference type="EMBL" id="CAID01000003">
    <property type="protein sequence ID" value="CEF97384.1"/>
    <property type="molecule type" value="Genomic_DNA"/>
</dbReference>